<dbReference type="GO" id="GO:0008482">
    <property type="term" value="F:sulfite oxidase activity"/>
    <property type="evidence" value="ECO:0007669"/>
    <property type="project" value="TreeGrafter"/>
</dbReference>
<reference evidence="2 3" key="1">
    <citation type="submission" date="2019-05" db="EMBL/GenBank/DDBJ databases">
        <title>Another draft genome of Portunus trituberculatus and its Hox gene families provides insights of decapod evolution.</title>
        <authorList>
            <person name="Jeong J.-H."/>
            <person name="Song I."/>
            <person name="Kim S."/>
            <person name="Choi T."/>
            <person name="Kim D."/>
            <person name="Ryu S."/>
            <person name="Kim W."/>
        </authorList>
    </citation>
    <scope>NUCLEOTIDE SEQUENCE [LARGE SCALE GENOMIC DNA]</scope>
    <source>
        <tissue evidence="2">Muscle</tissue>
    </source>
</reference>
<dbReference type="GO" id="GO:0005739">
    <property type="term" value="C:mitochondrion"/>
    <property type="evidence" value="ECO:0007669"/>
    <property type="project" value="TreeGrafter"/>
</dbReference>
<dbReference type="Pfam" id="PF00174">
    <property type="entry name" value="Oxidored_molyb"/>
    <property type="match status" value="1"/>
</dbReference>
<dbReference type="Proteomes" id="UP000324222">
    <property type="component" value="Unassembled WGS sequence"/>
</dbReference>
<dbReference type="OrthoDB" id="10051395at2759"/>
<dbReference type="Gene3D" id="3.90.420.10">
    <property type="entry name" value="Oxidoreductase, molybdopterin-binding domain"/>
    <property type="match status" value="1"/>
</dbReference>
<dbReference type="PANTHER" id="PTHR19372">
    <property type="entry name" value="SULFITE REDUCTASE"/>
    <property type="match status" value="1"/>
</dbReference>
<dbReference type="AlphaFoldDB" id="A0A5B7H7L8"/>
<organism evidence="2 3">
    <name type="scientific">Portunus trituberculatus</name>
    <name type="common">Swimming crab</name>
    <name type="synonym">Neptunus trituberculatus</name>
    <dbReference type="NCBI Taxonomy" id="210409"/>
    <lineage>
        <taxon>Eukaryota</taxon>
        <taxon>Metazoa</taxon>
        <taxon>Ecdysozoa</taxon>
        <taxon>Arthropoda</taxon>
        <taxon>Crustacea</taxon>
        <taxon>Multicrustacea</taxon>
        <taxon>Malacostraca</taxon>
        <taxon>Eumalacostraca</taxon>
        <taxon>Eucarida</taxon>
        <taxon>Decapoda</taxon>
        <taxon>Pleocyemata</taxon>
        <taxon>Brachyura</taxon>
        <taxon>Eubrachyura</taxon>
        <taxon>Portunoidea</taxon>
        <taxon>Portunidae</taxon>
        <taxon>Portuninae</taxon>
        <taxon>Portunus</taxon>
    </lineage>
</organism>
<name>A0A5B7H7L8_PORTR</name>
<dbReference type="GO" id="GO:0020037">
    <property type="term" value="F:heme binding"/>
    <property type="evidence" value="ECO:0007669"/>
    <property type="project" value="TreeGrafter"/>
</dbReference>
<dbReference type="EMBL" id="VSRR010023655">
    <property type="protein sequence ID" value="MPC65655.1"/>
    <property type="molecule type" value="Genomic_DNA"/>
</dbReference>
<dbReference type="InterPro" id="IPR008335">
    <property type="entry name" value="Mopterin_OxRdtase_euk"/>
</dbReference>
<dbReference type="GO" id="GO:0043546">
    <property type="term" value="F:molybdopterin cofactor binding"/>
    <property type="evidence" value="ECO:0007669"/>
    <property type="project" value="TreeGrafter"/>
</dbReference>
<proteinExistence type="predicted"/>
<dbReference type="InterPro" id="IPR036374">
    <property type="entry name" value="OxRdtase_Mopterin-bd_sf"/>
</dbReference>
<gene>
    <name evidence="2" type="ORF">E2C01_059793</name>
</gene>
<evidence type="ECO:0000313" key="2">
    <source>
        <dbReference type="EMBL" id="MPC65655.1"/>
    </source>
</evidence>
<protein>
    <submittedName>
        <fullName evidence="2">Putative sulfite oxidase, mitochondrial</fullName>
    </submittedName>
</protein>
<feature type="domain" description="Oxidoreductase molybdopterin-binding" evidence="1">
    <location>
        <begin position="30"/>
        <end position="102"/>
    </location>
</feature>
<keyword evidence="3" id="KW-1185">Reference proteome</keyword>
<comment type="caution">
    <text evidence="2">The sequence shown here is derived from an EMBL/GenBank/DDBJ whole genome shotgun (WGS) entry which is preliminary data.</text>
</comment>
<evidence type="ECO:0000313" key="3">
    <source>
        <dbReference type="Proteomes" id="UP000324222"/>
    </source>
</evidence>
<dbReference type="InterPro" id="IPR000572">
    <property type="entry name" value="OxRdtase_Mopterin-bd_dom"/>
</dbReference>
<sequence>MTYCVGTYVSRFEEVSEKSCQIPPLAPGPIFEGLDTDPASMPYGASIPIEKALDPHGDVILAYEMNGEPIPRDHGYPVRVIVPGVVGARNVKWLGELHLHLEWSSMYIVKVMPNIT</sequence>
<dbReference type="PRINTS" id="PR00407">
    <property type="entry name" value="EUMOPTERIN"/>
</dbReference>
<dbReference type="GO" id="GO:0006790">
    <property type="term" value="P:sulfur compound metabolic process"/>
    <property type="evidence" value="ECO:0007669"/>
    <property type="project" value="TreeGrafter"/>
</dbReference>
<dbReference type="PANTHER" id="PTHR19372:SF7">
    <property type="entry name" value="SULFITE OXIDASE, MITOCHONDRIAL"/>
    <property type="match status" value="1"/>
</dbReference>
<accession>A0A5B7H7L8</accession>
<dbReference type="SUPFAM" id="SSF56524">
    <property type="entry name" value="Oxidoreductase molybdopterin-binding domain"/>
    <property type="match status" value="1"/>
</dbReference>
<evidence type="ECO:0000259" key="1">
    <source>
        <dbReference type="Pfam" id="PF00174"/>
    </source>
</evidence>